<name>A0A3M7PZY4_BRAPC</name>
<comment type="caution">
    <text evidence="2">The sequence shown here is derived from an EMBL/GenBank/DDBJ whole genome shotgun (WGS) entry which is preliminary data.</text>
</comment>
<proteinExistence type="predicted"/>
<evidence type="ECO:0000313" key="3">
    <source>
        <dbReference type="Proteomes" id="UP000276133"/>
    </source>
</evidence>
<protein>
    <submittedName>
        <fullName evidence="2">Uncharacterized protein</fullName>
    </submittedName>
</protein>
<sequence length="189" mass="22541">MNLVSCEKNYATHVHQFVLFLLIEVLLFFKYGMCQTLFDRGALNWIDFQAFLKNKNKFSYKTYLGKVNKLFVHKNSKSLFQATAHTKGQVTVLSDITDQYQTFLGTAHGLLYTHKRCIQSPKHQQIQLIYFVNVFKNKNNFRSYFVYCLDYNTIKSKEKPLKLLYRWINFIKNKYNIKFFAINEIAEIR</sequence>
<dbReference type="EMBL" id="REGN01007961">
    <property type="protein sequence ID" value="RNA04786.1"/>
    <property type="molecule type" value="Genomic_DNA"/>
</dbReference>
<keyword evidence="1" id="KW-0812">Transmembrane</keyword>
<dbReference type="AlphaFoldDB" id="A0A3M7PZY4"/>
<evidence type="ECO:0000313" key="2">
    <source>
        <dbReference type="EMBL" id="RNA04786.1"/>
    </source>
</evidence>
<reference evidence="2 3" key="1">
    <citation type="journal article" date="2018" name="Sci. Rep.">
        <title>Genomic signatures of local adaptation to the degree of environmental predictability in rotifers.</title>
        <authorList>
            <person name="Franch-Gras L."/>
            <person name="Hahn C."/>
            <person name="Garcia-Roger E.M."/>
            <person name="Carmona M.J."/>
            <person name="Serra M."/>
            <person name="Gomez A."/>
        </authorList>
    </citation>
    <scope>NUCLEOTIDE SEQUENCE [LARGE SCALE GENOMIC DNA]</scope>
    <source>
        <strain evidence="2">HYR1</strain>
    </source>
</reference>
<feature type="transmembrane region" description="Helical" evidence="1">
    <location>
        <begin position="12"/>
        <end position="31"/>
    </location>
</feature>
<keyword evidence="3" id="KW-1185">Reference proteome</keyword>
<organism evidence="2 3">
    <name type="scientific">Brachionus plicatilis</name>
    <name type="common">Marine rotifer</name>
    <name type="synonym">Brachionus muelleri</name>
    <dbReference type="NCBI Taxonomy" id="10195"/>
    <lineage>
        <taxon>Eukaryota</taxon>
        <taxon>Metazoa</taxon>
        <taxon>Spiralia</taxon>
        <taxon>Gnathifera</taxon>
        <taxon>Rotifera</taxon>
        <taxon>Eurotatoria</taxon>
        <taxon>Monogononta</taxon>
        <taxon>Pseudotrocha</taxon>
        <taxon>Ploima</taxon>
        <taxon>Brachionidae</taxon>
        <taxon>Brachionus</taxon>
    </lineage>
</organism>
<keyword evidence="1" id="KW-1133">Transmembrane helix</keyword>
<gene>
    <name evidence="2" type="ORF">BpHYR1_035716</name>
</gene>
<dbReference type="Proteomes" id="UP000276133">
    <property type="component" value="Unassembled WGS sequence"/>
</dbReference>
<keyword evidence="1" id="KW-0472">Membrane</keyword>
<accession>A0A3M7PZY4</accession>
<evidence type="ECO:0000256" key="1">
    <source>
        <dbReference type="SAM" id="Phobius"/>
    </source>
</evidence>